<organism evidence="1">
    <name type="scientific">marine sediment metagenome</name>
    <dbReference type="NCBI Taxonomy" id="412755"/>
    <lineage>
        <taxon>unclassified sequences</taxon>
        <taxon>metagenomes</taxon>
        <taxon>ecological metagenomes</taxon>
    </lineage>
</organism>
<proteinExistence type="predicted"/>
<accession>A0A0F9R9F7</accession>
<comment type="caution">
    <text evidence="1">The sequence shown here is derived from an EMBL/GenBank/DDBJ whole genome shotgun (WGS) entry which is preliminary data.</text>
</comment>
<reference evidence="1" key="1">
    <citation type="journal article" date="2015" name="Nature">
        <title>Complex archaea that bridge the gap between prokaryotes and eukaryotes.</title>
        <authorList>
            <person name="Spang A."/>
            <person name="Saw J.H."/>
            <person name="Jorgensen S.L."/>
            <person name="Zaremba-Niedzwiedzka K."/>
            <person name="Martijn J."/>
            <person name="Lind A.E."/>
            <person name="van Eijk R."/>
            <person name="Schleper C."/>
            <person name="Guy L."/>
            <person name="Ettema T.J."/>
        </authorList>
    </citation>
    <scope>NUCLEOTIDE SEQUENCE</scope>
</reference>
<sequence length="150" mass="17679">FRSARLSVSFFYPPLKRDDFGLYYEEMKHHIPVEYLERVDYPTVAEIEAYTETYRVEYMDRVNPDKGWHKFNHSREVEVLTIGGIDDFFLVYAYPPAGVEIAKPEDVLGYELWRGWILELIGGEPTYRLDTATYREGEAAFKSRKTELGY</sequence>
<protein>
    <submittedName>
        <fullName evidence="1">Uncharacterized protein</fullName>
    </submittedName>
</protein>
<dbReference type="AlphaFoldDB" id="A0A0F9R9F7"/>
<feature type="non-terminal residue" evidence="1">
    <location>
        <position position="1"/>
    </location>
</feature>
<name>A0A0F9R9F7_9ZZZZ</name>
<dbReference type="EMBL" id="LAZR01003118">
    <property type="protein sequence ID" value="KKN21801.1"/>
    <property type="molecule type" value="Genomic_DNA"/>
</dbReference>
<evidence type="ECO:0000313" key="1">
    <source>
        <dbReference type="EMBL" id="KKN21801.1"/>
    </source>
</evidence>
<gene>
    <name evidence="1" type="ORF">LCGC14_0921810</name>
</gene>